<dbReference type="EMBL" id="FNIG01000002">
    <property type="protein sequence ID" value="SDN09235.1"/>
    <property type="molecule type" value="Genomic_DNA"/>
</dbReference>
<accession>A0A1G9YL56</accession>
<dbReference type="STRING" id="237069.SAMN05216498_1437"/>
<gene>
    <name evidence="1" type="ORF">SAMN05216498_1437</name>
</gene>
<dbReference type="AlphaFoldDB" id="A0A1G9YL56"/>
<protein>
    <submittedName>
        <fullName evidence="1">Uncharacterized protein</fullName>
    </submittedName>
</protein>
<dbReference type="Proteomes" id="UP000199334">
    <property type="component" value="Unassembled WGS sequence"/>
</dbReference>
<keyword evidence="2" id="KW-1185">Reference proteome</keyword>
<name>A0A1G9YL56_9BACI</name>
<evidence type="ECO:0000313" key="1">
    <source>
        <dbReference type="EMBL" id="SDN09235.1"/>
    </source>
</evidence>
<sequence>MMLKTINHQSLNIQHNGSSFIKILDEPLEMPHSSTYNSLRLQDISMLDFQSRISMVFRAIARDKGVRLPLRGGEYGVEILLKSKRSNDDLSLLETTKAIIDGINSEVIENDAAIFHVKVRKVNKSIKVRAKNKPSDELDVSIKELNANRSALDFAGLTTHLSLKKSPYLIDGVDAELFYPHIELIHYDISEALRVDGFNIVTSIGALKMCFEGSVISKDLDNMAKTYTPILNELHNDYTRNIEELELIKIPQSKDKANVSISLK</sequence>
<organism evidence="1 2">
    <name type="scientific">Tenuibacillus multivorans</name>
    <dbReference type="NCBI Taxonomy" id="237069"/>
    <lineage>
        <taxon>Bacteria</taxon>
        <taxon>Bacillati</taxon>
        <taxon>Bacillota</taxon>
        <taxon>Bacilli</taxon>
        <taxon>Bacillales</taxon>
        <taxon>Bacillaceae</taxon>
        <taxon>Tenuibacillus</taxon>
    </lineage>
</organism>
<reference evidence="1 2" key="1">
    <citation type="submission" date="2016-10" db="EMBL/GenBank/DDBJ databases">
        <authorList>
            <person name="de Groot N.N."/>
        </authorList>
    </citation>
    <scope>NUCLEOTIDE SEQUENCE [LARGE SCALE GENOMIC DNA]</scope>
    <source>
        <strain evidence="1 2">CGMCC 1.3442</strain>
    </source>
</reference>
<dbReference type="RefSeq" id="WP_093855914.1">
    <property type="nucleotide sequence ID" value="NZ_BJVZ01000031.1"/>
</dbReference>
<evidence type="ECO:0000313" key="2">
    <source>
        <dbReference type="Proteomes" id="UP000199334"/>
    </source>
</evidence>
<proteinExistence type="predicted"/>